<dbReference type="AlphaFoldDB" id="A0A2P7YTG7"/>
<protein>
    <recommendedName>
        <fullName evidence="5">SH3 domain-containing protein</fullName>
    </recommendedName>
</protein>
<keyword evidence="2" id="KW-1133">Transmembrane helix</keyword>
<feature type="transmembrane region" description="Helical" evidence="2">
    <location>
        <begin position="103"/>
        <end position="127"/>
    </location>
</feature>
<evidence type="ECO:0000256" key="2">
    <source>
        <dbReference type="SAM" id="Phobius"/>
    </source>
</evidence>
<sequence>MTTVYQVVYDTVSLAVLLGLDSDTTITLLTTIRTTTYEPISTTTASQLAAMMEPSIQTSTRSSSSSSSSARATLTSSLKLAQTSLALTETVTEPGSNTSGTKLGLAIGIPIAVISLFVLVALGWVFLRKKIRSKSTEYLTYDAEEAYGGKPTFERRKNLPTATETTEKNPPRFLSRLSRMVNPEWILSLDLKLPLFMKSFNLKKEEPEEKQEENLSVPGYKSKRPPSLDLSKGSVSSVENVSSDSKLVVIKAYTKSQAGEISIVVGDLAVMNFHKGNEAHISLLNREGYGFVPMNCLRKY</sequence>
<evidence type="ECO:0000256" key="1">
    <source>
        <dbReference type="SAM" id="MobiDB-lite"/>
    </source>
</evidence>
<dbReference type="Proteomes" id="UP000241107">
    <property type="component" value="Unassembled WGS sequence"/>
</dbReference>
<keyword evidence="2" id="KW-0472">Membrane</keyword>
<organism evidence="3 4">
    <name type="scientific">Candidozyma pseudohaemuli</name>
    <dbReference type="NCBI Taxonomy" id="418784"/>
    <lineage>
        <taxon>Eukaryota</taxon>
        <taxon>Fungi</taxon>
        <taxon>Dikarya</taxon>
        <taxon>Ascomycota</taxon>
        <taxon>Saccharomycotina</taxon>
        <taxon>Pichiomycetes</taxon>
        <taxon>Metschnikowiaceae</taxon>
        <taxon>Candidozyma</taxon>
    </lineage>
</organism>
<proteinExistence type="predicted"/>
<dbReference type="VEuPathDB" id="FungiDB:C7M61_001864"/>
<dbReference type="STRING" id="418784.A0A2P7YTG7"/>
<evidence type="ECO:0008006" key="5">
    <source>
        <dbReference type="Google" id="ProtNLM"/>
    </source>
</evidence>
<keyword evidence="2" id="KW-0812">Transmembrane</keyword>
<evidence type="ECO:0000313" key="4">
    <source>
        <dbReference type="Proteomes" id="UP000241107"/>
    </source>
</evidence>
<accession>A0A2P7YTG7</accession>
<dbReference type="EMBL" id="PYFQ01000003">
    <property type="protein sequence ID" value="PSK39260.1"/>
    <property type="molecule type" value="Genomic_DNA"/>
</dbReference>
<reference evidence="3 4" key="1">
    <citation type="submission" date="2018-03" db="EMBL/GenBank/DDBJ databases">
        <title>Candida pseudohaemulonii genome assembly and annotation.</title>
        <authorList>
            <person name="Munoz J.F."/>
            <person name="Gade L.G."/>
            <person name="Chow N.A."/>
            <person name="Litvintseva A.P."/>
            <person name="Loparev V.N."/>
            <person name="Cuomo C.A."/>
        </authorList>
    </citation>
    <scope>NUCLEOTIDE SEQUENCE [LARGE SCALE GENOMIC DNA]</scope>
    <source>
        <strain evidence="3 4">B12108</strain>
    </source>
</reference>
<dbReference type="GeneID" id="36565254"/>
<gene>
    <name evidence="3" type="ORF">C7M61_001864</name>
</gene>
<dbReference type="RefSeq" id="XP_024714397.1">
    <property type="nucleotide sequence ID" value="XM_024857261.1"/>
</dbReference>
<comment type="caution">
    <text evidence="3">The sequence shown here is derived from an EMBL/GenBank/DDBJ whole genome shotgun (WGS) entry which is preliminary data.</text>
</comment>
<evidence type="ECO:0000313" key="3">
    <source>
        <dbReference type="EMBL" id="PSK39260.1"/>
    </source>
</evidence>
<name>A0A2P7YTG7_9ASCO</name>
<dbReference type="OrthoDB" id="5340910at2759"/>
<keyword evidence="4" id="KW-1185">Reference proteome</keyword>
<feature type="region of interest" description="Disordered" evidence="1">
    <location>
        <begin position="207"/>
        <end position="235"/>
    </location>
</feature>